<keyword evidence="2" id="KW-1185">Reference proteome</keyword>
<dbReference type="EMBL" id="QGKV02000299">
    <property type="protein sequence ID" value="KAF3593251.1"/>
    <property type="molecule type" value="Genomic_DNA"/>
</dbReference>
<protein>
    <submittedName>
        <fullName evidence="1">Uncharacterized protein</fullName>
    </submittedName>
</protein>
<evidence type="ECO:0000313" key="2">
    <source>
        <dbReference type="Proteomes" id="UP000266723"/>
    </source>
</evidence>
<dbReference type="Proteomes" id="UP000266723">
    <property type="component" value="Unassembled WGS sequence"/>
</dbReference>
<name>A0ABQ7E8T5_BRACR</name>
<accession>A0ABQ7E8T5</accession>
<reference evidence="1 2" key="1">
    <citation type="journal article" date="2020" name="BMC Genomics">
        <title>Intraspecific diversification of the crop wild relative Brassica cretica Lam. using demographic model selection.</title>
        <authorList>
            <person name="Kioukis A."/>
            <person name="Michalopoulou V.A."/>
            <person name="Briers L."/>
            <person name="Pirintsos S."/>
            <person name="Studholme D.J."/>
            <person name="Pavlidis P."/>
            <person name="Sarris P.F."/>
        </authorList>
    </citation>
    <scope>NUCLEOTIDE SEQUENCE [LARGE SCALE GENOMIC DNA]</scope>
    <source>
        <strain evidence="2">cv. PFS-1207/04</strain>
    </source>
</reference>
<gene>
    <name evidence="1" type="ORF">DY000_02021888</name>
</gene>
<proteinExistence type="predicted"/>
<organism evidence="1 2">
    <name type="scientific">Brassica cretica</name>
    <name type="common">Mustard</name>
    <dbReference type="NCBI Taxonomy" id="69181"/>
    <lineage>
        <taxon>Eukaryota</taxon>
        <taxon>Viridiplantae</taxon>
        <taxon>Streptophyta</taxon>
        <taxon>Embryophyta</taxon>
        <taxon>Tracheophyta</taxon>
        <taxon>Spermatophyta</taxon>
        <taxon>Magnoliopsida</taxon>
        <taxon>eudicotyledons</taxon>
        <taxon>Gunneridae</taxon>
        <taxon>Pentapetalae</taxon>
        <taxon>rosids</taxon>
        <taxon>malvids</taxon>
        <taxon>Brassicales</taxon>
        <taxon>Brassicaceae</taxon>
        <taxon>Brassiceae</taxon>
        <taxon>Brassica</taxon>
    </lineage>
</organism>
<sequence>MIIGITSLCRRVRSHFSLLDVTVLAVIGYQIQSDTKAGGDHCGLIGILIISQMSERFNKKGFPSPALPSRIAKEESMSTPDFDVGVILNFDGGVTTSYFKAARRSEEVFIPDRWDCKDCNDLEESDELRKDDEFKRETLTYLYRKHTALQF</sequence>
<comment type="caution">
    <text evidence="1">The sequence shown here is derived from an EMBL/GenBank/DDBJ whole genome shotgun (WGS) entry which is preliminary data.</text>
</comment>
<evidence type="ECO:0000313" key="1">
    <source>
        <dbReference type="EMBL" id="KAF3593251.1"/>
    </source>
</evidence>